<keyword evidence="3" id="KW-1185">Reference proteome</keyword>
<dbReference type="PANTHER" id="PTHR43968">
    <property type="match status" value="1"/>
</dbReference>
<dbReference type="Gene3D" id="1.20.1050.10">
    <property type="match status" value="1"/>
</dbReference>
<name>A0ABU9T4A7_9HYPH</name>
<dbReference type="InterPro" id="IPR050983">
    <property type="entry name" value="GST_Omega/HSP26"/>
</dbReference>
<protein>
    <submittedName>
        <fullName evidence="2">Glutathione S-transferase family protein</fullName>
    </submittedName>
</protein>
<dbReference type="InterPro" id="IPR036249">
    <property type="entry name" value="Thioredoxin-like_sf"/>
</dbReference>
<dbReference type="SUPFAM" id="SSF52833">
    <property type="entry name" value="Thioredoxin-like"/>
    <property type="match status" value="1"/>
</dbReference>
<dbReference type="PROSITE" id="PS50404">
    <property type="entry name" value="GST_NTER"/>
    <property type="match status" value="1"/>
</dbReference>
<feature type="domain" description="GST N-terminal" evidence="1">
    <location>
        <begin position="1"/>
        <end position="79"/>
    </location>
</feature>
<dbReference type="CDD" id="cd03205">
    <property type="entry name" value="GST_C_6"/>
    <property type="match status" value="1"/>
</dbReference>
<dbReference type="Pfam" id="PF13417">
    <property type="entry name" value="GST_N_3"/>
    <property type="match status" value="1"/>
</dbReference>
<evidence type="ECO:0000313" key="2">
    <source>
        <dbReference type="EMBL" id="MEM5500556.1"/>
    </source>
</evidence>
<accession>A0ABU9T4A7</accession>
<gene>
    <name evidence="2" type="ORF">WNY59_03030</name>
</gene>
<dbReference type="Gene3D" id="3.40.30.10">
    <property type="entry name" value="Glutaredoxin"/>
    <property type="match status" value="1"/>
</dbReference>
<reference evidence="2 3" key="1">
    <citation type="submission" date="2024-03" db="EMBL/GenBank/DDBJ databases">
        <title>Community enrichment and isolation of bacterial strains for fucoidan degradation.</title>
        <authorList>
            <person name="Sichert A."/>
        </authorList>
    </citation>
    <scope>NUCLEOTIDE SEQUENCE [LARGE SCALE GENOMIC DNA]</scope>
    <source>
        <strain evidence="2 3">AS62</strain>
    </source>
</reference>
<dbReference type="Proteomes" id="UP001477870">
    <property type="component" value="Unassembled WGS sequence"/>
</dbReference>
<comment type="caution">
    <text evidence="2">The sequence shown here is derived from an EMBL/GenBank/DDBJ whole genome shotgun (WGS) entry which is preliminary data.</text>
</comment>
<dbReference type="EMBL" id="JBBMQO010000002">
    <property type="protein sequence ID" value="MEM5500556.1"/>
    <property type="molecule type" value="Genomic_DNA"/>
</dbReference>
<dbReference type="InterPro" id="IPR036282">
    <property type="entry name" value="Glutathione-S-Trfase_C_sf"/>
</dbReference>
<proteinExistence type="predicted"/>
<dbReference type="RefSeq" id="WP_342846820.1">
    <property type="nucleotide sequence ID" value="NZ_JBBMQO010000002.1"/>
</dbReference>
<sequence>MPIILYSPASPYSAKVRMAADYADIGIEARKVTTSDEPSDLIDANPLGKIPTLVLDDGFSVFDSRAIMQELDRLSGKTLYPRNGDKRRIAERLEAAADGLCDCLLAQIYEKRMRPEEKIHQEWIDMQARKVERSLDWLEENITPVRGKLNGGQFAVAAAMSYMDLRFPDLNWRRGRAKLRRFETRFQEAYPAFDTYKAQA</sequence>
<evidence type="ECO:0000259" key="1">
    <source>
        <dbReference type="PROSITE" id="PS50404"/>
    </source>
</evidence>
<organism evidence="2 3">
    <name type="scientific">Ahrensia kielensis</name>
    <dbReference type="NCBI Taxonomy" id="76980"/>
    <lineage>
        <taxon>Bacteria</taxon>
        <taxon>Pseudomonadati</taxon>
        <taxon>Pseudomonadota</taxon>
        <taxon>Alphaproteobacteria</taxon>
        <taxon>Hyphomicrobiales</taxon>
        <taxon>Ahrensiaceae</taxon>
        <taxon>Ahrensia</taxon>
    </lineage>
</organism>
<dbReference type="SUPFAM" id="SSF47616">
    <property type="entry name" value="GST C-terminal domain-like"/>
    <property type="match status" value="1"/>
</dbReference>
<evidence type="ECO:0000313" key="3">
    <source>
        <dbReference type="Proteomes" id="UP001477870"/>
    </source>
</evidence>
<dbReference type="InterPro" id="IPR004045">
    <property type="entry name" value="Glutathione_S-Trfase_N"/>
</dbReference>
<dbReference type="PANTHER" id="PTHR43968:SF6">
    <property type="entry name" value="GLUTATHIONE S-TRANSFERASE OMEGA"/>
    <property type="match status" value="1"/>
</dbReference>